<dbReference type="NCBIfam" id="TIGR02964">
    <property type="entry name" value="xanthine_xdhC"/>
    <property type="match status" value="1"/>
</dbReference>
<name>A0A2T5FYB8_9SPHN</name>
<feature type="domain" description="XdhC Rossmann" evidence="3">
    <location>
        <begin position="159"/>
        <end position="293"/>
    </location>
</feature>
<evidence type="ECO:0000259" key="2">
    <source>
        <dbReference type="Pfam" id="PF02625"/>
    </source>
</evidence>
<dbReference type="PANTHER" id="PTHR30388:SF6">
    <property type="entry name" value="XANTHINE DEHYDROGENASE SUBUNIT A-RELATED"/>
    <property type="match status" value="1"/>
</dbReference>
<evidence type="ECO:0000313" key="5">
    <source>
        <dbReference type="Proteomes" id="UP000244162"/>
    </source>
</evidence>
<dbReference type="Pfam" id="PF13478">
    <property type="entry name" value="XdhC_C"/>
    <property type="match status" value="1"/>
</dbReference>
<protein>
    <submittedName>
        <fullName evidence="4">Xanthine dehydrogenase accessory protein XdhC</fullName>
    </submittedName>
</protein>
<dbReference type="InterPro" id="IPR052698">
    <property type="entry name" value="MoCofactor_Util/Proc"/>
</dbReference>
<keyword evidence="5" id="KW-1185">Reference proteome</keyword>
<dbReference type="EMBL" id="NWBU01000007">
    <property type="protein sequence ID" value="PTQ11529.1"/>
    <property type="molecule type" value="Genomic_DNA"/>
</dbReference>
<feature type="region of interest" description="Disordered" evidence="1">
    <location>
        <begin position="123"/>
        <end position="144"/>
    </location>
</feature>
<organism evidence="4 5">
    <name type="scientific">Sphingomonas oleivorans</name>
    <dbReference type="NCBI Taxonomy" id="1735121"/>
    <lineage>
        <taxon>Bacteria</taxon>
        <taxon>Pseudomonadati</taxon>
        <taxon>Pseudomonadota</taxon>
        <taxon>Alphaproteobacteria</taxon>
        <taxon>Sphingomonadales</taxon>
        <taxon>Sphingomonadaceae</taxon>
        <taxon>Sphingomonas</taxon>
    </lineage>
</organism>
<feature type="domain" description="XdhC- CoxI" evidence="2">
    <location>
        <begin position="5"/>
        <end position="61"/>
    </location>
</feature>
<dbReference type="PANTHER" id="PTHR30388">
    <property type="entry name" value="ALDEHYDE OXIDOREDUCTASE MOLYBDENUM COFACTOR ASSEMBLY PROTEIN"/>
    <property type="match status" value="1"/>
</dbReference>
<proteinExistence type="predicted"/>
<evidence type="ECO:0000256" key="1">
    <source>
        <dbReference type="SAM" id="MobiDB-lite"/>
    </source>
</evidence>
<reference evidence="4 5" key="1">
    <citation type="submission" date="2017-09" db="EMBL/GenBank/DDBJ databases">
        <title>Sphingomonas panjinensis sp.nov., isolated from oil-contaminated soil.</title>
        <authorList>
            <person name="Wang L."/>
            <person name="Chen L."/>
        </authorList>
    </citation>
    <scope>NUCLEOTIDE SEQUENCE [LARGE SCALE GENOMIC DNA]</scope>
    <source>
        <strain evidence="4 5">FW-11</strain>
    </source>
</reference>
<evidence type="ECO:0000313" key="4">
    <source>
        <dbReference type="EMBL" id="PTQ11529.1"/>
    </source>
</evidence>
<sequence length="300" mass="31905">MLDLLDKGKDAALVTILATEGSVPREAGTRMIVTHGMTIGTIGGGNLEYRAIEQARLLLDQPAGAWRVQDYPLGPLLGQCCGGRVRLLIEHVDMGQAEWLAAVRDGTGLLETIFEEGGLRRTFRGTEPGNDPARAEARGPRPMPGDRVVERIGADLMPLHLFGAGHVGAALARILPGLPFDLHWYDNRADVPSGVTILDDDALAERARRADGPILIMTHDHGLDYRLVSAALDGRASFVGLIGSATKRARFLSRLAKDGYGEAAIARLHCPIGVPGIAGKEPEVIAVAVAAELLMLRGAA</sequence>
<gene>
    <name evidence="4" type="primary">xdhC</name>
    <name evidence="4" type="ORF">CLG96_08830</name>
</gene>
<dbReference type="Pfam" id="PF02625">
    <property type="entry name" value="XdhC_CoxI"/>
    <property type="match status" value="1"/>
</dbReference>
<dbReference type="OrthoDB" id="61481at2"/>
<dbReference type="AlphaFoldDB" id="A0A2T5FYB8"/>
<evidence type="ECO:0000259" key="3">
    <source>
        <dbReference type="Pfam" id="PF13478"/>
    </source>
</evidence>
<dbReference type="InterPro" id="IPR014308">
    <property type="entry name" value="Xanthine_DH_XdhC"/>
</dbReference>
<dbReference type="InterPro" id="IPR003777">
    <property type="entry name" value="XdhC_CoxI"/>
</dbReference>
<dbReference type="InterPro" id="IPR027051">
    <property type="entry name" value="XdhC_Rossmann_dom"/>
</dbReference>
<comment type="caution">
    <text evidence="4">The sequence shown here is derived from an EMBL/GenBank/DDBJ whole genome shotgun (WGS) entry which is preliminary data.</text>
</comment>
<dbReference type="Gene3D" id="3.40.50.720">
    <property type="entry name" value="NAD(P)-binding Rossmann-like Domain"/>
    <property type="match status" value="1"/>
</dbReference>
<dbReference type="Proteomes" id="UP000244162">
    <property type="component" value="Unassembled WGS sequence"/>
</dbReference>
<accession>A0A2T5FYB8</accession>
<dbReference type="RefSeq" id="WP_107967523.1">
    <property type="nucleotide sequence ID" value="NZ_NWBU01000007.1"/>
</dbReference>